<dbReference type="RefSeq" id="WP_258817396.1">
    <property type="nucleotide sequence ID" value="NZ_JANUGW010000009.1"/>
</dbReference>
<evidence type="ECO:0000256" key="1">
    <source>
        <dbReference type="SAM" id="MobiDB-lite"/>
    </source>
</evidence>
<proteinExistence type="predicted"/>
<protein>
    <submittedName>
        <fullName evidence="2">Uncharacterized protein</fullName>
    </submittedName>
</protein>
<name>A0ABT1ZSB4_9BURK</name>
<comment type="caution">
    <text evidence="2">The sequence shown here is derived from an EMBL/GenBank/DDBJ whole genome shotgun (WGS) entry which is preliminary data.</text>
</comment>
<keyword evidence="3" id="KW-1185">Reference proteome</keyword>
<dbReference type="EMBL" id="JANUGW010000009">
    <property type="protein sequence ID" value="MCS0582805.1"/>
    <property type="molecule type" value="Genomic_DNA"/>
</dbReference>
<organism evidence="2 3">
    <name type="scientific">Massilia pinisoli</name>
    <dbReference type="NCBI Taxonomy" id="1772194"/>
    <lineage>
        <taxon>Bacteria</taxon>
        <taxon>Pseudomonadati</taxon>
        <taxon>Pseudomonadota</taxon>
        <taxon>Betaproteobacteria</taxon>
        <taxon>Burkholderiales</taxon>
        <taxon>Oxalobacteraceae</taxon>
        <taxon>Telluria group</taxon>
        <taxon>Massilia</taxon>
    </lineage>
</organism>
<feature type="region of interest" description="Disordered" evidence="1">
    <location>
        <begin position="1"/>
        <end position="64"/>
    </location>
</feature>
<evidence type="ECO:0000313" key="3">
    <source>
        <dbReference type="Proteomes" id="UP001204151"/>
    </source>
</evidence>
<feature type="compositionally biased region" description="Basic and acidic residues" evidence="1">
    <location>
        <begin position="1"/>
        <end position="10"/>
    </location>
</feature>
<accession>A0ABT1ZSB4</accession>
<evidence type="ECO:0000313" key="2">
    <source>
        <dbReference type="EMBL" id="MCS0582805.1"/>
    </source>
</evidence>
<gene>
    <name evidence="2" type="ORF">NX784_14525</name>
</gene>
<sequence length="64" mass="6785">MSSLEQDGRTDGAAVRRAHSTPDPTTSDPDLPPPQPRPDPDDVPAPARAPVKEPDLPEPPVKAQ</sequence>
<dbReference type="Proteomes" id="UP001204151">
    <property type="component" value="Unassembled WGS sequence"/>
</dbReference>
<reference evidence="2 3" key="1">
    <citation type="submission" date="2022-08" db="EMBL/GenBank/DDBJ databases">
        <title>Reclassification of Massilia species as members of the genera Telluria, Duganella, Pseudoduganella, Mokoshia gen. nov. and Zemynaea gen. nov. using orthogonal and non-orthogonal genome-based approaches.</title>
        <authorList>
            <person name="Bowman J.P."/>
        </authorList>
    </citation>
    <scope>NUCLEOTIDE SEQUENCE [LARGE SCALE GENOMIC DNA]</scope>
    <source>
        <strain evidence="2 3">JCM 31316</strain>
    </source>
</reference>